<dbReference type="AlphaFoldDB" id="A0A7K7AEC9"/>
<feature type="non-terminal residue" evidence="1">
    <location>
        <position position="1"/>
    </location>
</feature>
<keyword evidence="2" id="KW-1185">Reference proteome</keyword>
<reference evidence="1 2" key="1">
    <citation type="submission" date="2019-09" db="EMBL/GenBank/DDBJ databases">
        <title>Bird 10,000 Genomes (B10K) Project - Family phase.</title>
        <authorList>
            <person name="Zhang G."/>
        </authorList>
    </citation>
    <scope>NUCLEOTIDE SEQUENCE [LARGE SCALE GENOMIC DNA]</scope>
    <source>
        <strain evidence="1">B10K-MSB-04</strain>
    </source>
</reference>
<comment type="caution">
    <text evidence="1">The sequence shown here is derived from an EMBL/GenBank/DDBJ whole genome shotgun (WGS) entry which is preliminary data.</text>
</comment>
<dbReference type="Proteomes" id="UP000538817">
    <property type="component" value="Unassembled WGS sequence"/>
</dbReference>
<feature type="non-terminal residue" evidence="1">
    <location>
        <position position="84"/>
    </location>
</feature>
<evidence type="ECO:0000313" key="1">
    <source>
        <dbReference type="EMBL" id="NWX94403.1"/>
    </source>
</evidence>
<dbReference type="InterPro" id="IPR018154">
    <property type="entry name" value="TLV/ENV_coat_polyprotein"/>
</dbReference>
<gene>
    <name evidence="1" type="primary">Env1_2</name>
    <name evidence="1" type="ORF">NOTPEN_R14303</name>
</gene>
<dbReference type="Pfam" id="PF00429">
    <property type="entry name" value="TLV_coat"/>
    <property type="match status" value="1"/>
</dbReference>
<proteinExistence type="predicted"/>
<sequence>TLSPTDPLLTLASAVFHILNASYPNLTEHCWLCFDIRPPFYEAIGISKKPVKSNGTNPPQCNWKETNKPGITLDSVPGKGYCIR</sequence>
<protein>
    <submittedName>
        <fullName evidence="1">ENV1 protein</fullName>
    </submittedName>
</protein>
<organism evidence="1 2">
    <name type="scientific">Nothoprocta pentlandii</name>
    <dbReference type="NCBI Taxonomy" id="2585814"/>
    <lineage>
        <taxon>Eukaryota</taxon>
        <taxon>Metazoa</taxon>
        <taxon>Chordata</taxon>
        <taxon>Craniata</taxon>
        <taxon>Vertebrata</taxon>
        <taxon>Euteleostomi</taxon>
        <taxon>Archelosauria</taxon>
        <taxon>Archosauria</taxon>
        <taxon>Dinosauria</taxon>
        <taxon>Saurischia</taxon>
        <taxon>Theropoda</taxon>
        <taxon>Coelurosauria</taxon>
        <taxon>Aves</taxon>
        <taxon>Palaeognathae</taxon>
        <taxon>Tinamiformes</taxon>
        <taxon>Tinamidae</taxon>
        <taxon>Nothoprocta</taxon>
    </lineage>
</organism>
<dbReference type="EMBL" id="VZSG01002231">
    <property type="protein sequence ID" value="NWX94403.1"/>
    <property type="molecule type" value="Genomic_DNA"/>
</dbReference>
<name>A0A7K7AEC9_9AVES</name>
<evidence type="ECO:0000313" key="2">
    <source>
        <dbReference type="Proteomes" id="UP000538817"/>
    </source>
</evidence>
<accession>A0A7K7AEC9</accession>